<keyword evidence="2" id="KW-0614">Plasmid</keyword>
<dbReference type="OrthoDB" id="7560551at2"/>
<protein>
    <submittedName>
        <fullName evidence="2">Uncharacterized protein</fullName>
    </submittedName>
</protein>
<geneLocation type="plasmid" evidence="2 3">
    <name>2</name>
</geneLocation>
<organism evidence="2 3">
    <name type="scientific">Sphingopyxis macrogoltabida</name>
    <name type="common">Sphingomonas macrogoltabidus</name>
    <dbReference type="NCBI Taxonomy" id="33050"/>
    <lineage>
        <taxon>Bacteria</taxon>
        <taxon>Pseudomonadati</taxon>
        <taxon>Pseudomonadota</taxon>
        <taxon>Alphaproteobacteria</taxon>
        <taxon>Sphingomonadales</taxon>
        <taxon>Sphingomonadaceae</taxon>
        <taxon>Sphingopyxis</taxon>
    </lineage>
</organism>
<sequence length="149" mass="16742">MNIPRPDPVPSRGVSDLDRHIETLLRVIHSRNLAWSDLSEVGKQVERPLTDVEQLLTNVGDDAHEITLATETIITALKLQRDALAIQSSRRRARFGSMLLLMIPVFFVGLMIGASYGIDEGRAREREALKYPMIPQLSVDRGRLKTDGR</sequence>
<evidence type="ECO:0000256" key="1">
    <source>
        <dbReference type="SAM" id="Phobius"/>
    </source>
</evidence>
<proteinExistence type="predicted"/>
<evidence type="ECO:0000313" key="2">
    <source>
        <dbReference type="EMBL" id="ALH83259.1"/>
    </source>
</evidence>
<feature type="transmembrane region" description="Helical" evidence="1">
    <location>
        <begin position="98"/>
        <end position="118"/>
    </location>
</feature>
<dbReference type="AlphaFoldDB" id="A0A0N7GTE1"/>
<evidence type="ECO:0000313" key="3">
    <source>
        <dbReference type="Proteomes" id="UP000058074"/>
    </source>
</evidence>
<accession>A0A0N7GTE1</accession>
<dbReference type="Proteomes" id="UP000058074">
    <property type="component" value="Plasmid 2"/>
</dbReference>
<keyword evidence="1" id="KW-1133">Transmembrane helix</keyword>
<dbReference type="EMBL" id="CP012702">
    <property type="protein sequence ID" value="ALH83259.1"/>
    <property type="molecule type" value="Genomic_DNA"/>
</dbReference>
<keyword evidence="1" id="KW-0472">Membrane</keyword>
<gene>
    <name evidence="2" type="ORF">AN936_24370</name>
</gene>
<dbReference type="KEGG" id="smag:AN936_24370"/>
<reference evidence="2 3" key="1">
    <citation type="journal article" date="2015" name="Genome Announc.">
        <title>Complete Genome Sequence of Polypropylene Glycol- and Polyethylene Glycol-Degrading Sphingopyxis macrogoltabida Strain EY-1.</title>
        <authorList>
            <person name="Ohtsubo Y."/>
            <person name="Nagata Y."/>
            <person name="Numata M."/>
            <person name="Tsuchikane K."/>
            <person name="Hosoyama A."/>
            <person name="Yamazoe A."/>
            <person name="Tsuda M."/>
            <person name="Fujita N."/>
            <person name="Kawai F."/>
        </authorList>
    </citation>
    <scope>NUCLEOTIDE SEQUENCE [LARGE SCALE GENOMIC DNA]</scope>
    <source>
        <strain evidence="2 3">EY-1</strain>
        <plasmid evidence="2">2</plasmid>
    </source>
</reference>
<name>A0A0N7GTE1_SPHMC</name>
<dbReference type="PATRIC" id="fig|33050.5.peg.4921"/>
<keyword evidence="1" id="KW-0812">Transmembrane</keyword>
<dbReference type="RefSeq" id="WP_020819803.1">
    <property type="nucleotide sequence ID" value="NZ_CP012702.1"/>
</dbReference>